<name>A0A1S2VBU0_9BACT</name>
<dbReference type="InterPro" id="IPR036249">
    <property type="entry name" value="Thioredoxin-like_sf"/>
</dbReference>
<dbReference type="RefSeq" id="WP_071506679.1">
    <property type="nucleotide sequence ID" value="NZ_MORL01000043.1"/>
</dbReference>
<organism evidence="2 3">
    <name type="scientific">Arsenicibacter rosenii</name>
    <dbReference type="NCBI Taxonomy" id="1750698"/>
    <lineage>
        <taxon>Bacteria</taxon>
        <taxon>Pseudomonadati</taxon>
        <taxon>Bacteroidota</taxon>
        <taxon>Cytophagia</taxon>
        <taxon>Cytophagales</taxon>
        <taxon>Spirosomataceae</taxon>
        <taxon>Arsenicibacter</taxon>
    </lineage>
</organism>
<comment type="caution">
    <text evidence="2">The sequence shown here is derived from an EMBL/GenBank/DDBJ whole genome shotgun (WGS) entry which is preliminary data.</text>
</comment>
<dbReference type="AlphaFoldDB" id="A0A1S2VBU0"/>
<gene>
    <name evidence="2" type="ORF">BLX24_28715</name>
</gene>
<dbReference type="EMBL" id="MORL01000043">
    <property type="protein sequence ID" value="OIN55686.1"/>
    <property type="molecule type" value="Genomic_DNA"/>
</dbReference>
<protein>
    <submittedName>
        <fullName evidence="2">Uncharacterized protein</fullName>
    </submittedName>
</protein>
<dbReference type="Proteomes" id="UP000181790">
    <property type="component" value="Unassembled WGS sequence"/>
</dbReference>
<reference evidence="2 3" key="1">
    <citation type="submission" date="2016-10" db="EMBL/GenBank/DDBJ databases">
        <title>Arsenicibacter rosenii gen. nov., sp. nov., an efficient arsenic-methylating bacterium isolated from an arsenic-contaminated paddy soil.</title>
        <authorList>
            <person name="Huang K."/>
        </authorList>
    </citation>
    <scope>NUCLEOTIDE SEQUENCE [LARGE SCALE GENOMIC DNA]</scope>
    <source>
        <strain evidence="2 3">SM-1</strain>
    </source>
</reference>
<dbReference type="SUPFAM" id="SSF52833">
    <property type="entry name" value="Thioredoxin-like"/>
    <property type="match status" value="1"/>
</dbReference>
<keyword evidence="3" id="KW-1185">Reference proteome</keyword>
<evidence type="ECO:0000313" key="3">
    <source>
        <dbReference type="Proteomes" id="UP000181790"/>
    </source>
</evidence>
<accession>A0A1S2VBU0</accession>
<feature type="signal peptide" evidence="1">
    <location>
        <begin position="1"/>
        <end position="21"/>
    </location>
</feature>
<keyword evidence="1" id="KW-0732">Signal</keyword>
<evidence type="ECO:0000313" key="2">
    <source>
        <dbReference type="EMBL" id="OIN55686.1"/>
    </source>
</evidence>
<dbReference type="OrthoDB" id="931922at2"/>
<sequence length="366" mass="41743">MMTYVYTILGLLCLSLTGAFAQLTSRIDCFYPASWEGRETRIVVKPRDREMFFDTAFVVNRHAIFTITVDEPCPAYIWIDDYPEDVQLFIDAPAISVAIDPVNLPAPLFTGSFSTDIWRQKLQQDHELAEEQEALRVERMTNLPLDSLHAGSFEQFTDSLRAGAEYLLRKHILDHPTAPSSWYLFAANFPMASFAETKKAFDALSAFQALPSYQIIQQKLEHNRPGQQAPDFTLKSVTGNDSITLSKLPGDLLLIDFTVLFGVDRDTHHKRLTRLHKQYQAAGLTILSIGADFLLKDVENAPELITKIRQQYPWRLGAVAEQATTLDAYLYKGWHDTILLDKNRRIVAYNLPFDGLEREIRQRLSK</sequence>
<evidence type="ECO:0000256" key="1">
    <source>
        <dbReference type="SAM" id="SignalP"/>
    </source>
</evidence>
<dbReference type="Gene3D" id="3.40.30.10">
    <property type="entry name" value="Glutaredoxin"/>
    <property type="match status" value="1"/>
</dbReference>
<feature type="chain" id="PRO_5010280623" evidence="1">
    <location>
        <begin position="22"/>
        <end position="366"/>
    </location>
</feature>
<proteinExistence type="predicted"/>